<sequence>MQGLLQEKLGQNLALSHLSELPELPAQGPEEYKLEQHEYAMHLDSAMLTYTPAPGKLKHADPQQHNRFDDAKGTKRKIYVNKDVLARLVCVAEELNMAQAQIEVRKVIKRENRRLLEEGTWKERHQGGVDSGKLDELLTGLEVEPDTSAAEDGSVHSVARPSKVSTTKRVPSAYRQNNKVRYPTVLNDTAPKDRWGYFRALQRLIPAANNMRPGHIAFGSGVSQHQMGGAAVKAAKAMQREADRQAELVMQAEAAVAAAAAAAAGGDPLAVADAAAAMNSTIAAAMHAHEIREAKREVARQMAEEEGLPTETWWDIMQKRKKTVYFRKLLEEMAGRMDLLKAHCAARTIQKAWRIHRRVRTRKASEEIALLQKELAQRRAMEAALRAAAEAAIREAQEKERAKKKAARPRTARINAPEGNGEMDGGLASRSSNHNGTFSRATSGRGLGWQTSLRGAIPPTLSRSASRAVSRSVSRSVSRAASMRRLNAQDDEEDPADYAKQQNNLWTKIQALIGQDWDVDGDEDDSSSEEEGPPPGAPDEDDESEEEDDEDDDERRARLRKERNEARRVKKAAAAEAAAAAAAAKPKKGKKKKGAVEPAPVKNPFQLFLGGQIAQVVKQAVKAAKAMEKAEQKKKKKKVRASKSGELPSTETGEQGPRTPRTPRTGGQAGAGPAAATSPKHKSKAQRAREAQEAMMAEAAASMNLTVEAYKDMRRRQAEKAVERAKAAKEQAAQDEAAEMTEEELQRMEEEARNELMQKAVTAAVQKAAAAAAAAQAAAMKAAVDARAAAMADAAAASAALMREAAAAAEAEGKDPEAAMAAAQAAAAAAGGGGGGRGGASVPALIVQEGVNAAEAAAAFAAAAAPTLKISDDEVKALIKDKLRARRAARQATEPQPPSPTPGDGEFEDEEDEDEEDDDASSRSSYLTSEPDEEDEWEYEEESEDDGEGGRRKKLVKKAKAPKPAKDRSQRTGSRAGGQAGGRKKAHRRRGTRSDSEYDTMSEDEIKNAGEGTLKMIRRQQEKSRKQLQGYYSRRLTAKAAATAAVEQAMREERREVRLQQRAAQAQALQPGAGFGRPRTVPAGPAWRPGGGQQNKRQQAAAAAYADNDAYNSHRTPRSERAGGSLATPTKRERGPGYGSWGAPYRPSPRDTGSQLDTGRRRRSSYSDGGDSDGAGAPPPEDGSAAAAFHLSPGGPSLLYRPPPPRTTNRRAVEKQSVRRATWYKGADMPNAVFTQYGWVAGPAADTQQADPNAEPALDALHLQVASLQGPQLMNALQAFCRRMGMGQAPTSVQQGSSSSTAWAQHVSTDAASVGFHIRSAATANGPNPDAVAHQHPHPDAAYHGAGGPAGFGQGGGAGAASVHLVVPHPPSHSAAAPRGGISRHGSGGPAAYVAGGYVSGATSPAPGASHGDLLAPMGAASGVSRSASPAPGGAGGGHLASGPAFHRTPTHGVAMAVGGEAVAAAAPGSLPDSRAASMATAGARTMAAAGQGALAHGGAILLNSSGRPLHAQGSQHQAMAAAGAGAGAGMAPRHASFGPGQTPAEAAGAEAAEAAALEAAAVEGASLQVALAVLRTGSVKPSVARRLYPLGRPRVMDIPVPGYFGVSESDPAIGPLSFPLEDLSSSSSSGSEDEDGHSWATASDDGGEGSVATAAAVDGGSGLAGAGDGIGSRLRGAPSGSRGGHPAAATSSAATAAAGGRPGSRMGAATGGPAAGAGPAPAATGEVHLQQSPRAARAVLSTAAASQPGAQPAAGPVAASARAVPPQLGVAGVAPAAAAAGKQTHAAGAAPVQAPSSHQRVTVKAGMHRASPAPPLPHSTSTASTSAPPSRATTAAALGSGSFAGSASGVRRDLGGAASPSSFHPRPETALSSAWDDDPNLAPGPPAMLPPPDDEPLYDETEELRQFDMLYDMTRWAVAPPPTPRGYRPEDHYVTVTIRRSEAAQQRDQQERQAETRQRVLGGYAGVYKGSLGAAYSRVRYRRHQARAIAAITAARMPTAGGGFGGGGRGFVIRGPAARPTMGGLAGNRVTLTQRPAMPRAFVAAGGFLRPPRARAGFGAAAGRLSPVLGEGVRGYSRSKSQVRVRGTTASVGASFGSSYYWRRPVKMGSVIRVRPAGMSSSGTATGPALPAAAEPGSVAASGPFVTGAAATAAAAALSSGAASRSRTPAQPPAAVADMASKAIQLLSELGSEIGNLEEQIQALQRKADLEQERELRAGGASIGGPQQQQQQQHVPHGHLQGHTARHAAHTPDLQGLQQQVVTGTGVGHHQPRQQAAAATSPRHARQQASPQHPHQQLPAAGSPQLNPYLAQHQQHQRNRQAYNLLAQSAGPRTALAPPTGITGTGLTRVPHPPHPHAGAAAAAAVSPIVRTAHAAAAGAPLCPGAGSAPSTSSGQAASVVAAYAVGSGSAAGSLANGLVAGSPAARAGVMRRRSTAGGMATPPPVTAPTASFSSGVAGKAAAGHPRQAGAAAGVGWAAPLPANAGAAAMALPLSRSVDGGADPVSPAGGTPPALLPRRSSSGLAPGGSLLDALDPELRPLTSFGARAAAAAAGSPTPAAAATAATAPTDAVAALEIALPATEPELPEGLPPPELAMSPRDWPSGVKAEASGRLLVAEEPMNRSSSGSVHGRSSPRTVPSPPAPHSPVMLAGGRIASRNTSLSGVATIDAGPGAVAGASPRAASTSQASYAWAASPDPDAAAPPPPATGPANALSPVGQHGGLRPVGNLSGHLRAGVRVGAASPRAESPTPPGGAGLVPSSHLLPSLAGGSALRPTSGPGIALAPGARATSLSLPISPLAAAVQQQQQQQQHASHTLHQARVLHQQGSGGHGAPPASPLAAWVNGGATSPTQHLPDIMAPSSPARSSLSYSAGGRHGAGPGTAGGAANASLQAMRLSLQSQPAGGQNQGSGGPHSPHRHYPKMEVGLSAVSGPLGAKSRRRGSLDGPLLQYYSVSSSGGVGPVAAGYGDGHDGFGGGGGGGGGGGFSAVDALLLNINADRDVVPGGASGHDAAIDRHGYSVTAQRAAGTAAAVARRAPRVSEADALSASGGVGGAGLVGGLHGGIAGSHQRFTRVHRMSAGPSPPKSGAVAGGGGSGGNSAANSAPLPVLGQGQEA</sequence>
<feature type="compositionally biased region" description="Low complexity" evidence="2">
    <location>
        <begin position="2690"/>
        <end position="2701"/>
    </location>
</feature>
<evidence type="ECO:0000256" key="2">
    <source>
        <dbReference type="SAM" id="MobiDB-lite"/>
    </source>
</evidence>
<feature type="region of interest" description="Disordered" evidence="2">
    <location>
        <begin position="3077"/>
        <end position="3117"/>
    </location>
</feature>
<dbReference type="GO" id="GO:0016035">
    <property type="term" value="C:zeta DNA polymerase complex"/>
    <property type="evidence" value="ECO:0007669"/>
    <property type="project" value="InterPro"/>
</dbReference>
<feature type="compositionally biased region" description="Basic residues" evidence="2">
    <location>
        <begin position="951"/>
        <end position="963"/>
    </location>
</feature>
<feature type="region of interest" description="Disordered" evidence="2">
    <location>
        <begin position="2265"/>
        <end position="2307"/>
    </location>
</feature>
<feature type="region of interest" description="Disordered" evidence="2">
    <location>
        <begin position="1788"/>
        <end position="1899"/>
    </location>
</feature>
<feature type="region of interest" description="Disordered" evidence="2">
    <location>
        <begin position="145"/>
        <end position="171"/>
    </location>
</feature>
<feature type="compositionally biased region" description="Basic residues" evidence="2">
    <location>
        <begin position="982"/>
        <end position="991"/>
    </location>
</feature>
<dbReference type="PANTHER" id="PTHR45812">
    <property type="entry name" value="DNA POLYMERASE ZETA CATALYTIC SUBUNIT"/>
    <property type="match status" value="1"/>
</dbReference>
<feature type="region of interest" description="Disordered" evidence="2">
    <location>
        <begin position="2825"/>
        <end position="2887"/>
    </location>
</feature>
<feature type="region of interest" description="Disordered" evidence="2">
    <location>
        <begin position="621"/>
        <end position="696"/>
    </location>
</feature>
<dbReference type="GO" id="GO:0003887">
    <property type="term" value="F:DNA-directed DNA polymerase activity"/>
    <property type="evidence" value="ECO:0007669"/>
    <property type="project" value="TreeGrafter"/>
</dbReference>
<feature type="compositionally biased region" description="Basic residues" evidence="2">
    <location>
        <begin position="632"/>
        <end position="641"/>
    </location>
</feature>
<feature type="region of interest" description="Disordered" evidence="2">
    <location>
        <begin position="518"/>
        <end position="600"/>
    </location>
</feature>
<name>A0A835TE83_CHLIN</name>
<feature type="region of interest" description="Disordered" evidence="2">
    <location>
        <begin position="2221"/>
        <end position="2247"/>
    </location>
</feature>
<gene>
    <name evidence="3" type="ORF">HXX76_003353</name>
</gene>
<dbReference type="OrthoDB" id="548070at2759"/>
<feature type="compositionally biased region" description="Acidic residues" evidence="2">
    <location>
        <begin position="518"/>
        <end position="553"/>
    </location>
</feature>
<feature type="compositionally biased region" description="Low complexity" evidence="2">
    <location>
        <begin position="2124"/>
        <end position="2138"/>
    </location>
</feature>
<dbReference type="GO" id="GO:0042276">
    <property type="term" value="P:error-prone translesion synthesis"/>
    <property type="evidence" value="ECO:0007669"/>
    <property type="project" value="TreeGrafter"/>
</dbReference>
<evidence type="ECO:0000313" key="3">
    <source>
        <dbReference type="EMBL" id="KAG2441738.1"/>
    </source>
</evidence>
<feature type="compositionally biased region" description="Acidic residues" evidence="2">
    <location>
        <begin position="905"/>
        <end position="919"/>
    </location>
</feature>
<feature type="region of interest" description="Disordered" evidence="2">
    <location>
        <begin position="2501"/>
        <end position="2532"/>
    </location>
</feature>
<proteinExistence type="predicted"/>
<feature type="compositionally biased region" description="Low complexity" evidence="2">
    <location>
        <begin position="2518"/>
        <end position="2532"/>
    </location>
</feature>
<dbReference type="InterPro" id="IPR030559">
    <property type="entry name" value="PolZ_Rev3"/>
</dbReference>
<feature type="compositionally biased region" description="Low complexity" evidence="2">
    <location>
        <begin position="1100"/>
        <end position="1111"/>
    </location>
</feature>
<feature type="compositionally biased region" description="Low complexity" evidence="2">
    <location>
        <begin position="1182"/>
        <end position="1200"/>
    </location>
</feature>
<feature type="compositionally biased region" description="Gly residues" evidence="2">
    <location>
        <begin position="2875"/>
        <end position="2885"/>
    </location>
</feature>
<feature type="compositionally biased region" description="Low complexity" evidence="2">
    <location>
        <begin position="1819"/>
        <end position="1850"/>
    </location>
</feature>
<feature type="region of interest" description="Disordered" evidence="2">
    <location>
        <begin position="1669"/>
        <end position="1759"/>
    </location>
</feature>
<feature type="region of interest" description="Disordered" evidence="2">
    <location>
        <begin position="2119"/>
        <end position="2138"/>
    </location>
</feature>
<feature type="region of interest" description="Disordered" evidence="2">
    <location>
        <begin position="396"/>
        <end position="497"/>
    </location>
</feature>
<protein>
    <submittedName>
        <fullName evidence="3">Uncharacterized protein</fullName>
    </submittedName>
</protein>
<feature type="compositionally biased region" description="Low complexity" evidence="2">
    <location>
        <begin position="2624"/>
        <end position="2635"/>
    </location>
</feature>
<accession>A0A835TE83</accession>
<feature type="region of interest" description="Disordered" evidence="2">
    <location>
        <begin position="2433"/>
        <end position="2460"/>
    </location>
</feature>
<feature type="compositionally biased region" description="Low complexity" evidence="2">
    <location>
        <begin position="1060"/>
        <end position="1070"/>
    </location>
</feature>
<feature type="compositionally biased region" description="Low complexity" evidence="2">
    <location>
        <begin position="1717"/>
        <end position="1726"/>
    </location>
</feature>
<feature type="region of interest" description="Disordered" evidence="2">
    <location>
        <begin position="2342"/>
        <end position="2364"/>
    </location>
</feature>
<feature type="compositionally biased region" description="Low complexity" evidence="2">
    <location>
        <begin position="572"/>
        <end position="584"/>
    </location>
</feature>
<dbReference type="EMBL" id="JAEHOC010000005">
    <property type="protein sequence ID" value="KAG2441738.1"/>
    <property type="molecule type" value="Genomic_DNA"/>
</dbReference>
<feature type="compositionally biased region" description="Basic residues" evidence="2">
    <location>
        <begin position="402"/>
        <end position="411"/>
    </location>
</feature>
<dbReference type="GO" id="GO:0005634">
    <property type="term" value="C:nucleus"/>
    <property type="evidence" value="ECO:0007669"/>
    <property type="project" value="TreeGrafter"/>
</dbReference>
<evidence type="ECO:0000256" key="1">
    <source>
        <dbReference type="SAM" id="Coils"/>
    </source>
</evidence>
<comment type="caution">
    <text evidence="3">The sequence shown here is derived from an EMBL/GenBank/DDBJ whole genome shotgun (WGS) entry which is preliminary data.</text>
</comment>
<dbReference type="PANTHER" id="PTHR45812:SF1">
    <property type="entry name" value="DNA POLYMERASE ZETA CATALYTIC SUBUNIT"/>
    <property type="match status" value="1"/>
</dbReference>
<keyword evidence="1" id="KW-0175">Coiled coil</keyword>
<dbReference type="Proteomes" id="UP000650467">
    <property type="component" value="Unassembled WGS sequence"/>
</dbReference>
<feature type="region of interest" description="Disordered" evidence="2">
    <location>
        <begin position="721"/>
        <end position="753"/>
    </location>
</feature>
<feature type="compositionally biased region" description="Low complexity" evidence="2">
    <location>
        <begin position="2860"/>
        <end position="2874"/>
    </location>
</feature>
<feature type="compositionally biased region" description="Low complexity" evidence="2">
    <location>
        <begin position="462"/>
        <end position="485"/>
    </location>
</feature>
<feature type="region of interest" description="Disordered" evidence="2">
    <location>
        <begin position="1616"/>
        <end position="1654"/>
    </location>
</feature>
<feature type="compositionally biased region" description="Low complexity" evidence="2">
    <location>
        <begin position="2225"/>
        <end position="2244"/>
    </location>
</feature>
<feature type="region of interest" description="Disordered" evidence="2">
    <location>
        <begin position="2900"/>
        <end position="2921"/>
    </location>
</feature>
<feature type="compositionally biased region" description="Pro residues" evidence="2">
    <location>
        <begin position="1883"/>
        <end position="1892"/>
    </location>
</feature>
<feature type="compositionally biased region" description="Basic and acidic residues" evidence="2">
    <location>
        <begin position="744"/>
        <end position="753"/>
    </location>
</feature>
<feature type="region of interest" description="Disordered" evidence="2">
    <location>
        <begin position="1056"/>
        <end position="1215"/>
    </location>
</feature>
<feature type="region of interest" description="Disordered" evidence="2">
    <location>
        <begin position="2583"/>
        <end position="2649"/>
    </location>
</feature>
<feature type="region of interest" description="Disordered" evidence="2">
    <location>
        <begin position="1421"/>
        <end position="1444"/>
    </location>
</feature>
<feature type="compositionally biased region" description="Low complexity" evidence="2">
    <location>
        <begin position="1688"/>
        <end position="1699"/>
    </location>
</feature>
<organism evidence="3 4">
    <name type="scientific">Chlamydomonas incerta</name>
    <dbReference type="NCBI Taxonomy" id="51695"/>
    <lineage>
        <taxon>Eukaryota</taxon>
        <taxon>Viridiplantae</taxon>
        <taxon>Chlorophyta</taxon>
        <taxon>core chlorophytes</taxon>
        <taxon>Chlorophyceae</taxon>
        <taxon>CS clade</taxon>
        <taxon>Chlamydomonadales</taxon>
        <taxon>Chlamydomonadaceae</taxon>
        <taxon>Chlamydomonas</taxon>
    </lineage>
</organism>
<reference evidence="3" key="1">
    <citation type="journal article" date="2020" name="bioRxiv">
        <title>Comparative genomics of Chlamydomonas.</title>
        <authorList>
            <person name="Craig R.J."/>
            <person name="Hasan A.R."/>
            <person name="Ness R.W."/>
            <person name="Keightley P.D."/>
        </authorList>
    </citation>
    <scope>NUCLEOTIDE SEQUENCE</scope>
    <source>
        <strain evidence="3">SAG 7.73</strain>
    </source>
</reference>
<feature type="region of interest" description="Disordered" evidence="2">
    <location>
        <begin position="2690"/>
        <end position="2763"/>
    </location>
</feature>
<feature type="compositionally biased region" description="Low complexity" evidence="2">
    <location>
        <begin position="1735"/>
        <end position="1759"/>
    </location>
</feature>
<feature type="compositionally biased region" description="Low complexity" evidence="2">
    <location>
        <begin position="1621"/>
        <end position="1631"/>
    </location>
</feature>
<feature type="compositionally biased region" description="Polar residues" evidence="2">
    <location>
        <begin position="429"/>
        <end position="442"/>
    </location>
</feature>
<feature type="compositionally biased region" description="Acidic residues" evidence="2">
    <location>
        <begin position="930"/>
        <end position="947"/>
    </location>
</feature>
<dbReference type="GO" id="GO:0000724">
    <property type="term" value="P:double-strand break repair via homologous recombination"/>
    <property type="evidence" value="ECO:0007669"/>
    <property type="project" value="TreeGrafter"/>
</dbReference>
<feature type="compositionally biased region" description="Low complexity" evidence="2">
    <location>
        <begin position="656"/>
        <end position="676"/>
    </location>
</feature>
<feature type="coiled-coil region" evidence="1">
    <location>
        <begin position="2181"/>
        <end position="2215"/>
    </location>
</feature>
<keyword evidence="4" id="KW-1185">Reference proteome</keyword>
<feature type="compositionally biased region" description="Low complexity" evidence="2">
    <location>
        <begin position="1421"/>
        <end position="1432"/>
    </location>
</feature>
<evidence type="ECO:0000313" key="4">
    <source>
        <dbReference type="Proteomes" id="UP000650467"/>
    </source>
</evidence>
<feature type="region of interest" description="Disordered" evidence="2">
    <location>
        <begin position="884"/>
        <end position="1031"/>
    </location>
</feature>